<proteinExistence type="predicted"/>
<keyword evidence="4" id="KW-0540">Nuclease</keyword>
<keyword evidence="5" id="KW-1185">Reference proteome</keyword>
<keyword evidence="4" id="KW-0255">Endonuclease</keyword>
<dbReference type="PANTHER" id="PTHR30015:SF7">
    <property type="entry name" value="TYPE IV METHYL-DIRECTED RESTRICTION ENZYME ECOKMRR"/>
    <property type="match status" value="1"/>
</dbReference>
<protein>
    <submittedName>
        <fullName evidence="4">Restriction endonuclease</fullName>
        <ecNumber evidence="4">3.1.21.-</ecNumber>
    </submittedName>
</protein>
<name>A0ABT6D3R8_9LACO</name>
<reference evidence="4" key="1">
    <citation type="submission" date="2023-03" db="EMBL/GenBank/DDBJ databases">
        <title>Comparative genomics of Weissella fermenti BK2, and weissella type species.</title>
        <authorList>
            <person name="Lee J.K."/>
            <person name="Baek J.H."/>
            <person name="Kim J.M."/>
            <person name="Choi D.G."/>
            <person name="Jeon C.O."/>
        </authorList>
    </citation>
    <scope>NUCLEOTIDE SEQUENCE</scope>
    <source>
        <strain evidence="4">BK2</strain>
    </source>
</reference>
<evidence type="ECO:0000313" key="4">
    <source>
        <dbReference type="EMBL" id="MDF9299746.1"/>
    </source>
</evidence>
<gene>
    <name evidence="4" type="ORF">OIT47_005575</name>
</gene>
<dbReference type="Proteomes" id="UP001146336">
    <property type="component" value="Unassembled WGS sequence"/>
</dbReference>
<dbReference type="InterPro" id="IPR025745">
    <property type="entry name" value="Mrr-like_N_dom"/>
</dbReference>
<dbReference type="InterPro" id="IPR007560">
    <property type="entry name" value="Restrct_endonuc_IV_Mrr"/>
</dbReference>
<dbReference type="Gene3D" id="3.40.1350.10">
    <property type="match status" value="1"/>
</dbReference>
<dbReference type="Pfam" id="PF14338">
    <property type="entry name" value="Mrr_N"/>
    <property type="match status" value="1"/>
</dbReference>
<evidence type="ECO:0000256" key="1">
    <source>
        <dbReference type="ARBA" id="ARBA00022801"/>
    </source>
</evidence>
<dbReference type="EC" id="3.1.21.-" evidence="4"/>
<dbReference type="InterPro" id="IPR011856">
    <property type="entry name" value="tRNA_endonuc-like_dom_sf"/>
</dbReference>
<organism evidence="4 5">
    <name type="scientific">Weissella fermenti</name>
    <dbReference type="NCBI Taxonomy" id="2987699"/>
    <lineage>
        <taxon>Bacteria</taxon>
        <taxon>Bacillati</taxon>
        <taxon>Bacillota</taxon>
        <taxon>Bacilli</taxon>
        <taxon>Lactobacillales</taxon>
        <taxon>Lactobacillaceae</taxon>
        <taxon>Weissella</taxon>
    </lineage>
</organism>
<dbReference type="InterPro" id="IPR011335">
    <property type="entry name" value="Restrct_endonuc-II-like"/>
</dbReference>
<evidence type="ECO:0000259" key="3">
    <source>
        <dbReference type="Pfam" id="PF14338"/>
    </source>
</evidence>
<dbReference type="Pfam" id="PF04471">
    <property type="entry name" value="Mrr_cat"/>
    <property type="match status" value="1"/>
</dbReference>
<dbReference type="SUPFAM" id="SSF52980">
    <property type="entry name" value="Restriction endonuclease-like"/>
    <property type="match status" value="1"/>
</dbReference>
<sequence>MSLPGADNFFIPTLQALRDMGGSAKLSAIYGQVVDLMKLDDESLAETTKSGELLYKNRIRFARLILVKNHLVKDDSPKGLWELTELGKRLDITKLSSHILRKGIAVDNVGPNDLIEPRIESVVSGVDENDEASLDKWEAKLLKLLTTRTDDATYNRALDDKFERIVTALLRKMSVDMQKTQASNDYGLDGIGSFSIGGVLKEKIAFQAKRYALERKVGRPEIQSFLGALRTARIPRGIFVTTATFSAEAIRAASQEENAIQLIDGEELVGLLKEYQLGVSTEVIRVEKVSLDESFFMEV</sequence>
<dbReference type="PANTHER" id="PTHR30015">
    <property type="entry name" value="MRR RESTRICTION SYSTEM PROTEIN"/>
    <property type="match status" value="1"/>
</dbReference>
<dbReference type="InterPro" id="IPR052906">
    <property type="entry name" value="Type_IV_Methyl-Rstrct_Enzyme"/>
</dbReference>
<dbReference type="EMBL" id="JAOZFC020000001">
    <property type="protein sequence ID" value="MDF9299746.1"/>
    <property type="molecule type" value="Genomic_DNA"/>
</dbReference>
<evidence type="ECO:0000259" key="2">
    <source>
        <dbReference type="Pfam" id="PF04471"/>
    </source>
</evidence>
<dbReference type="RefSeq" id="WP_199405052.1">
    <property type="nucleotide sequence ID" value="NZ_JAOZFC020000001.1"/>
</dbReference>
<evidence type="ECO:0000313" key="5">
    <source>
        <dbReference type="Proteomes" id="UP001146336"/>
    </source>
</evidence>
<feature type="domain" description="Restriction system protein Mrr-like N-terminal" evidence="3">
    <location>
        <begin position="8"/>
        <end position="90"/>
    </location>
</feature>
<feature type="domain" description="Restriction endonuclease type IV Mrr" evidence="2">
    <location>
        <begin position="160"/>
        <end position="272"/>
    </location>
</feature>
<keyword evidence="1 4" id="KW-0378">Hydrolase</keyword>
<accession>A0ABT6D3R8</accession>
<dbReference type="GO" id="GO:0004519">
    <property type="term" value="F:endonuclease activity"/>
    <property type="evidence" value="ECO:0007669"/>
    <property type="project" value="UniProtKB-KW"/>
</dbReference>
<dbReference type="GO" id="GO:0016787">
    <property type="term" value="F:hydrolase activity"/>
    <property type="evidence" value="ECO:0007669"/>
    <property type="project" value="UniProtKB-KW"/>
</dbReference>
<comment type="caution">
    <text evidence="4">The sequence shown here is derived from an EMBL/GenBank/DDBJ whole genome shotgun (WGS) entry which is preliminary data.</text>
</comment>